<name>A0AA36H7U3_CYLNA</name>
<sequence>MRAWMLTLFALMLAIMCFTMAEPVPIDAAEAESDVSNYVRQKRQFLYGYPRYRTYSYYVYPSYSRLYYPFYSVWY</sequence>
<keyword evidence="1" id="KW-0732">Signal</keyword>
<reference evidence="2" key="1">
    <citation type="submission" date="2023-07" db="EMBL/GenBank/DDBJ databases">
        <authorList>
            <consortium name="CYATHOMIX"/>
        </authorList>
    </citation>
    <scope>NUCLEOTIDE SEQUENCE</scope>
    <source>
        <strain evidence="2">N/A</strain>
    </source>
</reference>
<keyword evidence="3" id="KW-1185">Reference proteome</keyword>
<gene>
    <name evidence="2" type="ORF">CYNAS_LOCUS17699</name>
</gene>
<evidence type="ECO:0000313" key="3">
    <source>
        <dbReference type="Proteomes" id="UP001176961"/>
    </source>
</evidence>
<organism evidence="2 3">
    <name type="scientific">Cylicocyclus nassatus</name>
    <name type="common">Nematode worm</name>
    <dbReference type="NCBI Taxonomy" id="53992"/>
    <lineage>
        <taxon>Eukaryota</taxon>
        <taxon>Metazoa</taxon>
        <taxon>Ecdysozoa</taxon>
        <taxon>Nematoda</taxon>
        <taxon>Chromadorea</taxon>
        <taxon>Rhabditida</taxon>
        <taxon>Rhabditina</taxon>
        <taxon>Rhabditomorpha</taxon>
        <taxon>Strongyloidea</taxon>
        <taxon>Strongylidae</taxon>
        <taxon>Cylicocyclus</taxon>
    </lineage>
</organism>
<proteinExistence type="predicted"/>
<evidence type="ECO:0000256" key="1">
    <source>
        <dbReference type="SAM" id="SignalP"/>
    </source>
</evidence>
<comment type="caution">
    <text evidence="2">The sequence shown here is derived from an EMBL/GenBank/DDBJ whole genome shotgun (WGS) entry which is preliminary data.</text>
</comment>
<accession>A0AA36H7U3</accession>
<dbReference type="EMBL" id="CATQJL010000316">
    <property type="protein sequence ID" value="CAJ0605716.1"/>
    <property type="molecule type" value="Genomic_DNA"/>
</dbReference>
<dbReference type="AlphaFoldDB" id="A0AA36H7U3"/>
<evidence type="ECO:0000313" key="2">
    <source>
        <dbReference type="EMBL" id="CAJ0605716.1"/>
    </source>
</evidence>
<feature type="signal peptide" evidence="1">
    <location>
        <begin position="1"/>
        <end position="21"/>
    </location>
</feature>
<feature type="chain" id="PRO_5041455790" evidence="1">
    <location>
        <begin position="22"/>
        <end position="75"/>
    </location>
</feature>
<protein>
    <submittedName>
        <fullName evidence="2">Uncharacterized protein</fullName>
    </submittedName>
</protein>
<dbReference type="Proteomes" id="UP001176961">
    <property type="component" value="Unassembled WGS sequence"/>
</dbReference>